<dbReference type="Proteomes" id="UP000237347">
    <property type="component" value="Unassembled WGS sequence"/>
</dbReference>
<gene>
    <name evidence="1" type="ORF">CFP56_009851</name>
</gene>
<proteinExistence type="predicted"/>
<accession>A0AAW0L2R7</accession>
<protein>
    <submittedName>
        <fullName evidence="1">Uncharacterized protein</fullName>
    </submittedName>
</protein>
<evidence type="ECO:0000313" key="1">
    <source>
        <dbReference type="EMBL" id="KAK7845243.1"/>
    </source>
</evidence>
<comment type="caution">
    <text evidence="1">The sequence shown here is derived from an EMBL/GenBank/DDBJ whole genome shotgun (WGS) entry which is preliminary data.</text>
</comment>
<dbReference type="AlphaFoldDB" id="A0AAW0L2R7"/>
<name>A0AAW0L2R7_QUESU</name>
<organism evidence="1 2">
    <name type="scientific">Quercus suber</name>
    <name type="common">Cork oak</name>
    <dbReference type="NCBI Taxonomy" id="58331"/>
    <lineage>
        <taxon>Eukaryota</taxon>
        <taxon>Viridiplantae</taxon>
        <taxon>Streptophyta</taxon>
        <taxon>Embryophyta</taxon>
        <taxon>Tracheophyta</taxon>
        <taxon>Spermatophyta</taxon>
        <taxon>Magnoliopsida</taxon>
        <taxon>eudicotyledons</taxon>
        <taxon>Gunneridae</taxon>
        <taxon>Pentapetalae</taxon>
        <taxon>rosids</taxon>
        <taxon>fabids</taxon>
        <taxon>Fagales</taxon>
        <taxon>Fagaceae</taxon>
        <taxon>Quercus</taxon>
    </lineage>
</organism>
<keyword evidence="2" id="KW-1185">Reference proteome</keyword>
<evidence type="ECO:0000313" key="2">
    <source>
        <dbReference type="Proteomes" id="UP000237347"/>
    </source>
</evidence>
<dbReference type="EMBL" id="PKMF04000173">
    <property type="protein sequence ID" value="KAK7845243.1"/>
    <property type="molecule type" value="Genomic_DNA"/>
</dbReference>
<sequence>MENAEFQSFQLLLHGRKCCCLQVLNNLLSHRYCLELCEVEKMVPWRRVLGSKKTIPRESLNSKAALVA</sequence>
<reference evidence="1 2" key="1">
    <citation type="journal article" date="2018" name="Sci. Data">
        <title>The draft genome sequence of cork oak.</title>
        <authorList>
            <person name="Ramos A.M."/>
            <person name="Usie A."/>
            <person name="Barbosa P."/>
            <person name="Barros P.M."/>
            <person name="Capote T."/>
            <person name="Chaves I."/>
            <person name="Simoes F."/>
            <person name="Abreu I."/>
            <person name="Carrasquinho I."/>
            <person name="Faro C."/>
            <person name="Guimaraes J.B."/>
            <person name="Mendonca D."/>
            <person name="Nobrega F."/>
            <person name="Rodrigues L."/>
            <person name="Saibo N.J.M."/>
            <person name="Varela M.C."/>
            <person name="Egas C."/>
            <person name="Matos J."/>
            <person name="Miguel C.M."/>
            <person name="Oliveira M.M."/>
            <person name="Ricardo C.P."/>
            <person name="Goncalves S."/>
        </authorList>
    </citation>
    <scope>NUCLEOTIDE SEQUENCE [LARGE SCALE GENOMIC DNA]</scope>
    <source>
        <strain evidence="2">cv. HL8</strain>
    </source>
</reference>